<evidence type="ECO:0000256" key="12">
    <source>
        <dbReference type="ARBA" id="ARBA00025746"/>
    </source>
</evidence>
<dbReference type="Pfam" id="PF21342">
    <property type="entry name" value="SoxA-TsdA_cyt-c"/>
    <property type="match status" value="1"/>
</dbReference>
<evidence type="ECO:0000256" key="1">
    <source>
        <dbReference type="ARBA" id="ARBA00004418"/>
    </source>
</evidence>
<dbReference type="EMBL" id="LAZR01000218">
    <property type="protein sequence ID" value="KKN81206.1"/>
    <property type="molecule type" value="Genomic_DNA"/>
</dbReference>
<comment type="caution">
    <text evidence="16">The sequence shown here is derived from an EMBL/GenBank/DDBJ whole genome shotgun (WGS) entry which is preliminary data.</text>
</comment>
<evidence type="ECO:0000256" key="8">
    <source>
        <dbReference type="ARBA" id="ARBA00022729"/>
    </source>
</evidence>
<dbReference type="GO" id="GO:0019417">
    <property type="term" value="P:sulfur oxidation"/>
    <property type="evidence" value="ECO:0007669"/>
    <property type="project" value="InterPro"/>
</dbReference>
<dbReference type="GO" id="GO:0046872">
    <property type="term" value="F:metal ion binding"/>
    <property type="evidence" value="ECO:0007669"/>
    <property type="project" value="UniProtKB-KW"/>
</dbReference>
<evidence type="ECO:0000256" key="11">
    <source>
        <dbReference type="ARBA" id="ARBA00023004"/>
    </source>
</evidence>
<keyword evidence="4" id="KW-0813">Transport</keyword>
<dbReference type="GO" id="GO:0042597">
    <property type="term" value="C:periplasmic space"/>
    <property type="evidence" value="ECO:0007669"/>
    <property type="project" value="UniProtKB-SubCell"/>
</dbReference>
<comment type="subcellular location">
    <subcellularLocation>
        <location evidence="1">Periplasm</location>
    </subcellularLocation>
</comment>
<name>A0A0F9W678_9ZZZZ</name>
<gene>
    <name evidence="16" type="ORF">LCGC14_0321600</name>
</gene>
<keyword evidence="10" id="KW-0249">Electron transport</keyword>
<dbReference type="InterPro" id="IPR025710">
    <property type="entry name" value="SoxA"/>
</dbReference>
<dbReference type="GO" id="GO:0070069">
    <property type="term" value="C:cytochrome complex"/>
    <property type="evidence" value="ECO:0007669"/>
    <property type="project" value="InterPro"/>
</dbReference>
<dbReference type="GO" id="GO:0009055">
    <property type="term" value="F:electron transfer activity"/>
    <property type="evidence" value="ECO:0007669"/>
    <property type="project" value="InterPro"/>
</dbReference>
<keyword evidence="9" id="KW-0574">Periplasm</keyword>
<comment type="similarity">
    <text evidence="12">Belongs to the SoxA family.</text>
</comment>
<reference evidence="16" key="1">
    <citation type="journal article" date="2015" name="Nature">
        <title>Complex archaea that bridge the gap between prokaryotes and eukaryotes.</title>
        <authorList>
            <person name="Spang A."/>
            <person name="Saw J.H."/>
            <person name="Jorgensen S.L."/>
            <person name="Zaremba-Niedzwiedzka K."/>
            <person name="Martijn J."/>
            <person name="Lind A.E."/>
            <person name="van Eijk R."/>
            <person name="Schleper C."/>
            <person name="Guy L."/>
            <person name="Ettema T.J."/>
        </authorList>
    </citation>
    <scope>NUCLEOTIDE SEQUENCE</scope>
</reference>
<evidence type="ECO:0000259" key="15">
    <source>
        <dbReference type="Pfam" id="PF21342"/>
    </source>
</evidence>
<dbReference type="GO" id="GO:0020037">
    <property type="term" value="F:heme binding"/>
    <property type="evidence" value="ECO:0007669"/>
    <property type="project" value="InterPro"/>
</dbReference>
<dbReference type="SUPFAM" id="SSF46626">
    <property type="entry name" value="Cytochrome c"/>
    <property type="match status" value="2"/>
</dbReference>
<organism evidence="16">
    <name type="scientific">marine sediment metagenome</name>
    <dbReference type="NCBI Taxonomy" id="412755"/>
    <lineage>
        <taxon>unclassified sequences</taxon>
        <taxon>metagenomes</taxon>
        <taxon>ecological metagenomes</taxon>
    </lineage>
</organism>
<sequence>MLKAKIILVAMGVALLAPQVLAGATPEEDRKETVEYFKQMFPEVPLKDFVNGQYALNEDRRAQWQSLQDFPPYEFAVAEGKEMFEAPFANGKTYGSCFENGGIGVRQNYPYFDEGTKQVITLELAINQCREANGEKPLKYKKGDIASISAYMATTSEGEAFDIKVPDDPKALAAYEDGKQFYYSRRGQLNFSCASCHVQNPGKWIRADLLSPTLGQPSSFPVHRSKWGELGTLHRRFAGCNKNVRAEPLPAQSEEYRNLEYFLTYMSNGLPVVGPSTRP</sequence>
<feature type="domain" description="Cytochrome c" evidence="15">
    <location>
        <begin position="79"/>
        <end position="159"/>
    </location>
</feature>
<comment type="catalytic activity">
    <reaction evidence="13">
        <text>L-cysteinyl-[SoxY protein] + thiosulfate + 2 Fe(III)-[cytochrome c] = S-sulfosulfanyl-L-cysteinyl-[SoxY protein] + 2 Fe(II)-[cytochrome c] + 2 H(+)</text>
        <dbReference type="Rhea" id="RHEA:56720"/>
        <dbReference type="Rhea" id="RHEA-COMP:10350"/>
        <dbReference type="Rhea" id="RHEA-COMP:14328"/>
        <dbReference type="Rhea" id="RHEA-COMP:14399"/>
        <dbReference type="Rhea" id="RHEA-COMP:14691"/>
        <dbReference type="ChEBI" id="CHEBI:15378"/>
        <dbReference type="ChEBI" id="CHEBI:29033"/>
        <dbReference type="ChEBI" id="CHEBI:29034"/>
        <dbReference type="ChEBI" id="CHEBI:29950"/>
        <dbReference type="ChEBI" id="CHEBI:33542"/>
        <dbReference type="ChEBI" id="CHEBI:139321"/>
        <dbReference type="EC" id="2.8.5.2"/>
    </reaction>
</comment>
<evidence type="ECO:0000256" key="5">
    <source>
        <dbReference type="ARBA" id="ARBA00022617"/>
    </source>
</evidence>
<dbReference type="PIRSF" id="PIRSF038455">
    <property type="entry name" value="SoxA"/>
    <property type="match status" value="1"/>
</dbReference>
<keyword evidence="6" id="KW-0808">Transferase</keyword>
<dbReference type="AlphaFoldDB" id="A0A0F9W678"/>
<protein>
    <recommendedName>
        <fullName evidence="3">L-cysteine S-thiosulfotransferase subunit SoxA</fullName>
        <ecNumber evidence="2">2.8.5.2</ecNumber>
    </recommendedName>
</protein>
<evidence type="ECO:0000256" key="2">
    <source>
        <dbReference type="ARBA" id="ARBA00012408"/>
    </source>
</evidence>
<dbReference type="InterPro" id="IPR009056">
    <property type="entry name" value="Cyt_c-like_dom"/>
</dbReference>
<evidence type="ECO:0000256" key="4">
    <source>
        <dbReference type="ARBA" id="ARBA00022448"/>
    </source>
</evidence>
<keyword evidence="5" id="KW-0349">Heme</keyword>
<evidence type="ECO:0000256" key="3">
    <source>
        <dbReference type="ARBA" id="ARBA00019364"/>
    </source>
</evidence>
<dbReference type="InterPro" id="IPR036909">
    <property type="entry name" value="Cyt_c-like_dom_sf"/>
</dbReference>
<accession>A0A0F9W678</accession>
<keyword evidence="8" id="KW-0732">Signal</keyword>
<evidence type="ECO:0000313" key="16">
    <source>
        <dbReference type="EMBL" id="KKN81206.1"/>
    </source>
</evidence>
<dbReference type="GO" id="GO:0016669">
    <property type="term" value="F:oxidoreductase activity, acting on a sulfur group of donors, cytochrome as acceptor"/>
    <property type="evidence" value="ECO:0007669"/>
    <property type="project" value="InterPro"/>
</dbReference>
<proteinExistence type="inferred from homology"/>
<evidence type="ECO:0000256" key="14">
    <source>
        <dbReference type="ARBA" id="ARBA00048423"/>
    </source>
</evidence>
<evidence type="ECO:0000256" key="13">
    <source>
        <dbReference type="ARBA" id="ARBA00048077"/>
    </source>
</evidence>
<dbReference type="NCBIfam" id="TIGR04484">
    <property type="entry name" value="thiosulf_SoxA"/>
    <property type="match status" value="1"/>
</dbReference>
<evidence type="ECO:0000256" key="7">
    <source>
        <dbReference type="ARBA" id="ARBA00022723"/>
    </source>
</evidence>
<dbReference type="GO" id="GO:0016740">
    <property type="term" value="F:transferase activity"/>
    <property type="evidence" value="ECO:0007669"/>
    <property type="project" value="UniProtKB-KW"/>
</dbReference>
<evidence type="ECO:0000256" key="9">
    <source>
        <dbReference type="ARBA" id="ARBA00022764"/>
    </source>
</evidence>
<dbReference type="EC" id="2.8.5.2" evidence="2"/>
<evidence type="ECO:0000256" key="6">
    <source>
        <dbReference type="ARBA" id="ARBA00022679"/>
    </source>
</evidence>
<keyword evidence="11" id="KW-0408">Iron</keyword>
<keyword evidence="7" id="KW-0479">Metal-binding</keyword>
<comment type="catalytic activity">
    <reaction evidence="14">
        <text>S-sulfanyl-L-cysteinyl-[SoxY protein] + thiosulfate + 2 Fe(III)-[cytochrome c] = S-(2-sulfodisulfanyl)-L-cysteinyl-[SoxY protein] + 2 Fe(II)-[cytochrome c] + 2 H(+)</text>
        <dbReference type="Rhea" id="RHEA:51224"/>
        <dbReference type="Rhea" id="RHEA-COMP:10350"/>
        <dbReference type="Rhea" id="RHEA-COMP:14399"/>
        <dbReference type="Rhea" id="RHEA-COMP:14689"/>
        <dbReference type="Rhea" id="RHEA-COMP:14690"/>
        <dbReference type="ChEBI" id="CHEBI:15378"/>
        <dbReference type="ChEBI" id="CHEBI:29033"/>
        <dbReference type="ChEBI" id="CHEBI:29034"/>
        <dbReference type="ChEBI" id="CHEBI:33542"/>
        <dbReference type="ChEBI" id="CHEBI:61963"/>
        <dbReference type="ChEBI" id="CHEBI:140664"/>
        <dbReference type="EC" id="2.8.5.2"/>
    </reaction>
</comment>
<evidence type="ECO:0000256" key="10">
    <source>
        <dbReference type="ARBA" id="ARBA00022982"/>
    </source>
</evidence>
<dbReference type="Gene3D" id="1.10.760.10">
    <property type="entry name" value="Cytochrome c-like domain"/>
    <property type="match status" value="2"/>
</dbReference>